<feature type="transmembrane region" description="Helical" evidence="7">
    <location>
        <begin position="123"/>
        <end position="146"/>
    </location>
</feature>
<sequence>MSISTANSYAVQPSRKQVVTATIASLLGWSLDLFDLFVLLYVAPDVGKLFFPSSNPTLSLASVYGSFAVTLLMRPLGSGFFGSFADRFGRKRAMITAVVGVGVLTALFGVLPTVHQVGVAAPILFLVLRLIQGVCVGGVVASTHTIGTESVSPKWRGLVSGLIGGGGAGIGSLIASIVYAIWSSVFPGPAFDVWGWRCMFFSGLLSAVLGVFVFNSLEESPLWQQAAHSQTTPVPKTPVRTVFRDYGRILVVNLMITIGGGSGYYLTSGYLPTFFKVVNKPPHGTASLALIAASLVVIFAAVLVGHLSEMVGRKPVFLTVGVVALIAVPFLYHGMATTHSPRALITYALVLVFLGNAAYAPIVAFLNERFPTQVRSTGTGLSWNMGFAVGGMLPTFVSLAAGTTTNIPVALTAFLMSALALYLVGALIVPETRGHFE</sequence>
<dbReference type="AlphaFoldDB" id="A0A1N7N787"/>
<feature type="domain" description="Major facilitator superfamily (MFS) profile" evidence="8">
    <location>
        <begin position="21"/>
        <end position="433"/>
    </location>
</feature>
<feature type="transmembrane region" description="Helical" evidence="7">
    <location>
        <begin position="286"/>
        <end position="304"/>
    </location>
</feature>
<feature type="transmembrane region" description="Helical" evidence="7">
    <location>
        <begin position="21"/>
        <end position="43"/>
    </location>
</feature>
<keyword evidence="5 7" id="KW-1133">Transmembrane helix</keyword>
<feature type="transmembrane region" description="Helical" evidence="7">
    <location>
        <begin position="158"/>
        <end position="182"/>
    </location>
</feature>
<dbReference type="PANTHER" id="PTHR43045:SF1">
    <property type="entry name" value="SHIKIMATE TRANSPORTER"/>
    <property type="match status" value="1"/>
</dbReference>
<dbReference type="PROSITE" id="PS00217">
    <property type="entry name" value="SUGAR_TRANSPORT_2"/>
    <property type="match status" value="1"/>
</dbReference>
<dbReference type="InterPro" id="IPR036259">
    <property type="entry name" value="MFS_trans_sf"/>
</dbReference>
<evidence type="ECO:0000256" key="6">
    <source>
        <dbReference type="ARBA" id="ARBA00023136"/>
    </source>
</evidence>
<dbReference type="PANTHER" id="PTHR43045">
    <property type="entry name" value="SHIKIMATE TRANSPORTER"/>
    <property type="match status" value="1"/>
</dbReference>
<keyword evidence="6 7" id="KW-0472">Membrane</keyword>
<dbReference type="Proteomes" id="UP000186156">
    <property type="component" value="Unassembled WGS sequence"/>
</dbReference>
<feature type="transmembrane region" description="Helical" evidence="7">
    <location>
        <begin position="194"/>
        <end position="214"/>
    </location>
</feature>
<dbReference type="GO" id="GO:0005886">
    <property type="term" value="C:plasma membrane"/>
    <property type="evidence" value="ECO:0007669"/>
    <property type="project" value="UniProtKB-SubCell"/>
</dbReference>
<dbReference type="EMBL" id="FTOO01000007">
    <property type="protein sequence ID" value="SIS94118.1"/>
    <property type="molecule type" value="Genomic_DNA"/>
</dbReference>
<accession>A0A1N7N787</accession>
<keyword evidence="4 7" id="KW-0812">Transmembrane</keyword>
<feature type="transmembrane region" description="Helical" evidence="7">
    <location>
        <begin position="63"/>
        <end position="81"/>
    </location>
</feature>
<dbReference type="Gene3D" id="1.20.1250.20">
    <property type="entry name" value="MFS general substrate transporter like domains"/>
    <property type="match status" value="2"/>
</dbReference>
<organism evidence="9 10">
    <name type="scientific">Alicyclobacillus vulcanalis</name>
    <dbReference type="NCBI Taxonomy" id="252246"/>
    <lineage>
        <taxon>Bacteria</taxon>
        <taxon>Bacillati</taxon>
        <taxon>Bacillota</taxon>
        <taxon>Bacilli</taxon>
        <taxon>Bacillales</taxon>
        <taxon>Alicyclobacillaceae</taxon>
        <taxon>Alicyclobacillus</taxon>
    </lineage>
</organism>
<evidence type="ECO:0000256" key="1">
    <source>
        <dbReference type="ARBA" id="ARBA00004651"/>
    </source>
</evidence>
<gene>
    <name evidence="9" type="ORF">SAMN05421799_107115</name>
</gene>
<dbReference type="InterPro" id="IPR005829">
    <property type="entry name" value="Sugar_transporter_CS"/>
</dbReference>
<evidence type="ECO:0000256" key="2">
    <source>
        <dbReference type="ARBA" id="ARBA00022448"/>
    </source>
</evidence>
<evidence type="ECO:0000256" key="4">
    <source>
        <dbReference type="ARBA" id="ARBA00022692"/>
    </source>
</evidence>
<comment type="subcellular location">
    <subcellularLocation>
        <location evidence="1">Cell membrane</location>
        <topology evidence="1">Multi-pass membrane protein</topology>
    </subcellularLocation>
</comment>
<keyword evidence="2" id="KW-0813">Transport</keyword>
<feature type="transmembrane region" description="Helical" evidence="7">
    <location>
        <begin position="344"/>
        <end position="366"/>
    </location>
</feature>
<dbReference type="InterPro" id="IPR011701">
    <property type="entry name" value="MFS"/>
</dbReference>
<dbReference type="Pfam" id="PF07690">
    <property type="entry name" value="MFS_1"/>
    <property type="match status" value="1"/>
</dbReference>
<dbReference type="OrthoDB" id="9783227at2"/>
<feature type="transmembrane region" description="Helical" evidence="7">
    <location>
        <begin position="93"/>
        <end position="111"/>
    </location>
</feature>
<dbReference type="RefSeq" id="WP_076347455.1">
    <property type="nucleotide sequence ID" value="NZ_FTOO01000007.1"/>
</dbReference>
<evidence type="ECO:0000256" key="3">
    <source>
        <dbReference type="ARBA" id="ARBA00022475"/>
    </source>
</evidence>
<dbReference type="PROSITE" id="PS50850">
    <property type="entry name" value="MFS"/>
    <property type="match status" value="1"/>
</dbReference>
<proteinExistence type="predicted"/>
<name>A0A1N7N787_9BACL</name>
<evidence type="ECO:0000259" key="8">
    <source>
        <dbReference type="PROSITE" id="PS50850"/>
    </source>
</evidence>
<dbReference type="InterPro" id="IPR020846">
    <property type="entry name" value="MFS_dom"/>
</dbReference>
<protein>
    <submittedName>
        <fullName evidence="9">Na+/melibiose symporter</fullName>
    </submittedName>
</protein>
<feature type="transmembrane region" description="Helical" evidence="7">
    <location>
        <begin position="407"/>
        <end position="429"/>
    </location>
</feature>
<feature type="transmembrane region" description="Helical" evidence="7">
    <location>
        <begin position="378"/>
        <end position="401"/>
    </location>
</feature>
<dbReference type="GO" id="GO:0022857">
    <property type="term" value="F:transmembrane transporter activity"/>
    <property type="evidence" value="ECO:0007669"/>
    <property type="project" value="InterPro"/>
</dbReference>
<reference evidence="10" key="1">
    <citation type="submission" date="2017-01" db="EMBL/GenBank/DDBJ databases">
        <authorList>
            <person name="Varghese N."/>
            <person name="Submissions S."/>
        </authorList>
    </citation>
    <scope>NUCLEOTIDE SEQUENCE [LARGE SCALE GENOMIC DNA]</scope>
    <source>
        <strain evidence="10">DSM 16176</strain>
    </source>
</reference>
<dbReference type="SUPFAM" id="SSF103473">
    <property type="entry name" value="MFS general substrate transporter"/>
    <property type="match status" value="1"/>
</dbReference>
<keyword evidence="10" id="KW-1185">Reference proteome</keyword>
<evidence type="ECO:0000313" key="9">
    <source>
        <dbReference type="EMBL" id="SIS94118.1"/>
    </source>
</evidence>
<feature type="transmembrane region" description="Helical" evidence="7">
    <location>
        <begin position="246"/>
        <end position="266"/>
    </location>
</feature>
<feature type="transmembrane region" description="Helical" evidence="7">
    <location>
        <begin position="316"/>
        <end position="332"/>
    </location>
</feature>
<keyword evidence="3" id="KW-1003">Cell membrane</keyword>
<evidence type="ECO:0000256" key="5">
    <source>
        <dbReference type="ARBA" id="ARBA00022989"/>
    </source>
</evidence>
<evidence type="ECO:0000256" key="7">
    <source>
        <dbReference type="SAM" id="Phobius"/>
    </source>
</evidence>
<dbReference type="STRING" id="252246.SAMN05421799_107115"/>
<evidence type="ECO:0000313" key="10">
    <source>
        <dbReference type="Proteomes" id="UP000186156"/>
    </source>
</evidence>